<comment type="caution">
    <text evidence="1">The sequence shown here is derived from an EMBL/GenBank/DDBJ whole genome shotgun (WGS) entry which is preliminary data.</text>
</comment>
<reference evidence="1" key="2">
    <citation type="submission" date="2020-09" db="EMBL/GenBank/DDBJ databases">
        <authorList>
            <person name="Sun Q."/>
            <person name="Zhou Y."/>
        </authorList>
    </citation>
    <scope>NUCLEOTIDE SEQUENCE</scope>
    <source>
        <strain evidence="1">CGMCC 1.15447</strain>
    </source>
</reference>
<keyword evidence="2" id="KW-1185">Reference proteome</keyword>
<dbReference type="RefSeq" id="WP_263364900.1">
    <property type="nucleotide sequence ID" value="NZ_JAGSYK010000001.1"/>
</dbReference>
<dbReference type="AlphaFoldDB" id="A0A916W4Z8"/>
<sequence>MSFENSMTRWGSALACAGLMLGASGCRHKVRAAPPLPPVLVPMALVDVPRPADTPMLTPQPVKMPPMPVASKMAKLPREHRRTIVKAEEPAVVTPSPQAEAAAIGSLTAGGASNPQARQEATNLIASNERRLAALPTQRAEEQKGEIGTVRNFQKQAQDALNSGDAEGAMTLATKAKLLLDDLEK</sequence>
<protein>
    <submittedName>
        <fullName evidence="1">Uncharacterized protein</fullName>
    </submittedName>
</protein>
<name>A0A916W4Z8_9BACT</name>
<evidence type="ECO:0000313" key="2">
    <source>
        <dbReference type="Proteomes" id="UP000648801"/>
    </source>
</evidence>
<proteinExistence type="predicted"/>
<dbReference type="Proteomes" id="UP000648801">
    <property type="component" value="Unassembled WGS sequence"/>
</dbReference>
<accession>A0A916W4Z8</accession>
<organism evidence="1 2">
    <name type="scientific">Edaphobacter acidisoli</name>
    <dbReference type="NCBI Taxonomy" id="2040573"/>
    <lineage>
        <taxon>Bacteria</taxon>
        <taxon>Pseudomonadati</taxon>
        <taxon>Acidobacteriota</taxon>
        <taxon>Terriglobia</taxon>
        <taxon>Terriglobales</taxon>
        <taxon>Acidobacteriaceae</taxon>
        <taxon>Edaphobacter</taxon>
    </lineage>
</organism>
<dbReference type="EMBL" id="BMJB01000001">
    <property type="protein sequence ID" value="GGA65981.1"/>
    <property type="molecule type" value="Genomic_DNA"/>
</dbReference>
<evidence type="ECO:0000313" key="1">
    <source>
        <dbReference type="EMBL" id="GGA65981.1"/>
    </source>
</evidence>
<reference evidence="1" key="1">
    <citation type="journal article" date="2014" name="Int. J. Syst. Evol. Microbiol.">
        <title>Complete genome sequence of Corynebacterium casei LMG S-19264T (=DSM 44701T), isolated from a smear-ripened cheese.</title>
        <authorList>
            <consortium name="US DOE Joint Genome Institute (JGI-PGF)"/>
            <person name="Walter F."/>
            <person name="Albersmeier A."/>
            <person name="Kalinowski J."/>
            <person name="Ruckert C."/>
        </authorList>
    </citation>
    <scope>NUCLEOTIDE SEQUENCE</scope>
    <source>
        <strain evidence="1">CGMCC 1.15447</strain>
    </source>
</reference>
<gene>
    <name evidence="1" type="ORF">GCM10011507_16980</name>
</gene>